<accession>A0AC35G2L1</accession>
<dbReference type="Proteomes" id="UP000887580">
    <property type="component" value="Unplaced"/>
</dbReference>
<name>A0AC35G2L1_9BILA</name>
<evidence type="ECO:0000313" key="1">
    <source>
        <dbReference type="Proteomes" id="UP000887580"/>
    </source>
</evidence>
<dbReference type="WBParaSite" id="PS1159_v2.g23284.t1">
    <property type="protein sequence ID" value="PS1159_v2.g23284.t1"/>
    <property type="gene ID" value="PS1159_v2.g23284"/>
</dbReference>
<organism evidence="1 2">
    <name type="scientific">Panagrolaimus sp. PS1159</name>
    <dbReference type="NCBI Taxonomy" id="55785"/>
    <lineage>
        <taxon>Eukaryota</taxon>
        <taxon>Metazoa</taxon>
        <taxon>Ecdysozoa</taxon>
        <taxon>Nematoda</taxon>
        <taxon>Chromadorea</taxon>
        <taxon>Rhabditida</taxon>
        <taxon>Tylenchina</taxon>
        <taxon>Panagrolaimomorpha</taxon>
        <taxon>Panagrolaimoidea</taxon>
        <taxon>Panagrolaimidae</taxon>
        <taxon>Panagrolaimus</taxon>
    </lineage>
</organism>
<proteinExistence type="predicted"/>
<reference evidence="2" key="1">
    <citation type="submission" date="2022-11" db="UniProtKB">
        <authorList>
            <consortium name="WormBaseParasite"/>
        </authorList>
    </citation>
    <scope>IDENTIFICATION</scope>
</reference>
<sequence>MAAARPLLTLFVIGLAFANSAHIEGVSATVDSDFPRSHQPFIPLVAFNCGYRNQYMKENGEWHSDDSKLATCLQGKYDILKYCKRLILKKHSSFLEQSCTSYFFDVEVYPGHNITNIVEYSHEVNVEKWCKEDGTQCKHSIVVRPFQCIVGEFVTESLQVPGQCHFSHIIGRNTCNDYKYWNTKAEGECSLKVIDGEQMALRSFAILEPCGLDMFRGVEFVCCPKNKGALGTDNTNPIKITAENKKDDEDEDDDEDDDEESEEDPKDKEKNDENDELAKLDPYFKEDDTASEHERFKEAEERLEKKHRKKVTKVITEWSELFERYNKMKENDPKGAEEYKREMTARFRKTVASLEEENKEQRQQIEEVHDQRVQALLNEKKRQATHEYRSALAVQVGTQNKQNVLRSLKNYIRTEEKDRTHMLNRYRHLLRSDQEEAQAFEPILLHRLRYIDLRINGTLAMLRDFPELEKQIRPIAGEFWQEFRRENTPEVNDDELTMLGNEEANEKLIALYKKTYERTASLSDKILVDPKTTTIAPPKPTTPKKIVSLDAILSGKRLEQDSDEDENEDDEDSEEIIPPKKINIHIEPIQDSKKEDIVKPAPDHKPIKEDTKKEDDEEYDDYDHEDDSSDDESSNKKELHVVVEPIVGRPVRIQEEVPEGTAYAKHEKLVNEMHNDDFETMNAVANGSNMMIIMALVSALTVTTILITILRRRVRHPGFIEVDVCTPEDRHVAGMQVNGYENPTYSFFDGNKP</sequence>
<protein>
    <submittedName>
        <fullName evidence="2">Uncharacterized protein</fullName>
    </submittedName>
</protein>
<evidence type="ECO:0000313" key="2">
    <source>
        <dbReference type="WBParaSite" id="PS1159_v2.g23284.t1"/>
    </source>
</evidence>